<dbReference type="InterPro" id="IPR018247">
    <property type="entry name" value="EF_Hand_1_Ca_BS"/>
</dbReference>
<dbReference type="PROSITE" id="PS00018">
    <property type="entry name" value="EF_HAND_1"/>
    <property type="match status" value="1"/>
</dbReference>
<dbReference type="Gene3D" id="1.10.238.10">
    <property type="entry name" value="EF-hand"/>
    <property type="match status" value="1"/>
</dbReference>
<accession>K7FGW8</accession>
<feature type="compositionally biased region" description="Basic and acidic residues" evidence="4">
    <location>
        <begin position="370"/>
        <end position="383"/>
    </location>
</feature>
<gene>
    <name evidence="6" type="primary">EFCAB3</name>
</gene>
<dbReference type="GeneTree" id="ENSGT00940000161358"/>
<dbReference type="STRING" id="13735.ENSPSIP00000007278"/>
<feature type="compositionally biased region" description="Basic and acidic residues" evidence="4">
    <location>
        <begin position="207"/>
        <end position="225"/>
    </location>
</feature>
<organism evidence="6 7">
    <name type="scientific">Pelodiscus sinensis</name>
    <name type="common">Chinese softshell turtle</name>
    <name type="synonym">Trionyx sinensis</name>
    <dbReference type="NCBI Taxonomy" id="13735"/>
    <lineage>
        <taxon>Eukaryota</taxon>
        <taxon>Metazoa</taxon>
        <taxon>Chordata</taxon>
        <taxon>Craniata</taxon>
        <taxon>Vertebrata</taxon>
        <taxon>Euteleostomi</taxon>
        <taxon>Archelosauria</taxon>
        <taxon>Testudinata</taxon>
        <taxon>Testudines</taxon>
        <taxon>Cryptodira</taxon>
        <taxon>Trionychia</taxon>
        <taxon>Trionychidae</taxon>
        <taxon>Pelodiscus</taxon>
    </lineage>
</organism>
<evidence type="ECO:0000259" key="5">
    <source>
        <dbReference type="PROSITE" id="PS50222"/>
    </source>
</evidence>
<dbReference type="EMBL" id="AGCU01105010">
    <property type="status" value="NOT_ANNOTATED_CDS"/>
    <property type="molecule type" value="Genomic_DNA"/>
</dbReference>
<reference evidence="7" key="2">
    <citation type="journal article" date="2013" name="Nat. Genet.">
        <title>The draft genomes of soft-shell turtle and green sea turtle yield insights into the development and evolution of the turtle-specific body plan.</title>
        <authorList>
            <person name="Wang Z."/>
            <person name="Pascual-Anaya J."/>
            <person name="Zadissa A."/>
            <person name="Li W."/>
            <person name="Niimura Y."/>
            <person name="Huang Z."/>
            <person name="Li C."/>
            <person name="White S."/>
            <person name="Xiong Z."/>
            <person name="Fang D."/>
            <person name="Wang B."/>
            <person name="Ming Y."/>
            <person name="Chen Y."/>
            <person name="Zheng Y."/>
            <person name="Kuraku S."/>
            <person name="Pignatelli M."/>
            <person name="Herrero J."/>
            <person name="Beal K."/>
            <person name="Nozawa M."/>
            <person name="Li Q."/>
            <person name="Wang J."/>
            <person name="Zhang H."/>
            <person name="Yu L."/>
            <person name="Shigenobu S."/>
            <person name="Wang J."/>
            <person name="Liu J."/>
            <person name="Flicek P."/>
            <person name="Searle S."/>
            <person name="Wang J."/>
            <person name="Kuratani S."/>
            <person name="Yin Y."/>
            <person name="Aken B."/>
            <person name="Zhang G."/>
            <person name="Irie N."/>
        </authorList>
    </citation>
    <scope>NUCLEOTIDE SEQUENCE [LARGE SCALE GENOMIC DNA]</scope>
    <source>
        <strain evidence="7">Daiwa-1</strain>
    </source>
</reference>
<feature type="domain" description="EF-hand" evidence="5">
    <location>
        <begin position="33"/>
        <end position="68"/>
    </location>
</feature>
<name>K7FGW8_PELSI</name>
<dbReference type="Ensembl" id="ENSPSIT00000007319.1">
    <property type="protein sequence ID" value="ENSPSIP00000007278.1"/>
    <property type="gene ID" value="ENSPSIG00000006708.1"/>
</dbReference>
<dbReference type="PROSITE" id="PS50222">
    <property type="entry name" value="EF_HAND_2"/>
    <property type="match status" value="1"/>
</dbReference>
<dbReference type="InterPro" id="IPR011992">
    <property type="entry name" value="EF-hand-dom_pair"/>
</dbReference>
<evidence type="ECO:0000313" key="7">
    <source>
        <dbReference type="Proteomes" id="UP000007267"/>
    </source>
</evidence>
<evidence type="ECO:0000256" key="2">
    <source>
        <dbReference type="ARBA" id="ARBA00022737"/>
    </source>
</evidence>
<dbReference type="eggNOG" id="KOG0027">
    <property type="taxonomic scope" value="Eukaryota"/>
</dbReference>
<reference evidence="6" key="3">
    <citation type="submission" date="2025-08" db="UniProtKB">
        <authorList>
            <consortium name="Ensembl"/>
        </authorList>
    </citation>
    <scope>IDENTIFICATION</scope>
</reference>
<dbReference type="PANTHER" id="PTHR22656">
    <property type="entry name" value="EF-HAND CALCIUM-BINDING DOMAIN-CONTAINING PROTEIN 13"/>
    <property type="match status" value="1"/>
</dbReference>
<dbReference type="Pfam" id="PF13833">
    <property type="entry name" value="EF-hand_8"/>
    <property type="match status" value="1"/>
</dbReference>
<dbReference type="SUPFAM" id="SSF47473">
    <property type="entry name" value="EF-hand"/>
    <property type="match status" value="1"/>
</dbReference>
<dbReference type="OMA" id="AYMNRNT"/>
<dbReference type="PANTHER" id="PTHR22656:SF1">
    <property type="entry name" value="EF-HAND CALCIUM-BINDING DOMAIN-CONTAINING PROTEIN 13"/>
    <property type="match status" value="1"/>
</dbReference>
<dbReference type="CDD" id="cd00051">
    <property type="entry name" value="EFh"/>
    <property type="match status" value="1"/>
</dbReference>
<keyword evidence="7" id="KW-1185">Reference proteome</keyword>
<evidence type="ECO:0000313" key="6">
    <source>
        <dbReference type="Ensembl" id="ENSPSIP00000007278.1"/>
    </source>
</evidence>
<dbReference type="GO" id="GO:0005509">
    <property type="term" value="F:calcium ion binding"/>
    <property type="evidence" value="ECO:0007669"/>
    <property type="project" value="InterPro"/>
</dbReference>
<dbReference type="HOGENOM" id="CLU_055753_0_0_1"/>
<protein>
    <submittedName>
        <fullName evidence="6">EF-hand calcium binding domain 3</fullName>
    </submittedName>
</protein>
<keyword evidence="1" id="KW-0479">Metal-binding</keyword>
<evidence type="ECO:0000256" key="1">
    <source>
        <dbReference type="ARBA" id="ARBA00022723"/>
    </source>
</evidence>
<reference evidence="7" key="1">
    <citation type="submission" date="2011-10" db="EMBL/GenBank/DDBJ databases">
        <authorList>
            <consortium name="Soft-shell Turtle Genome Consortium"/>
        </authorList>
    </citation>
    <scope>NUCLEOTIDE SEQUENCE [LARGE SCALE GENOMIC DNA]</scope>
    <source>
        <strain evidence="7">Daiwa-1</strain>
    </source>
</reference>
<proteinExistence type="predicted"/>
<feature type="region of interest" description="Disordered" evidence="4">
    <location>
        <begin position="360"/>
        <end position="383"/>
    </location>
</feature>
<keyword evidence="2" id="KW-0677">Repeat</keyword>
<evidence type="ECO:0000256" key="4">
    <source>
        <dbReference type="SAM" id="MobiDB-lite"/>
    </source>
</evidence>
<sequence length="383" mass="43990">AFHRAYNFFSKDADGNIDRQGLKATAKKLGIDLTEQEADDELLYADIDGDGKVNFSDFLTIVSDNKRFIQAVAPEKGSTEDVESIDATGILMFEILSKLVELSALPRKAMLEIVSYYRQKFMASTGRRALIDDSNLMDRGKSRHTFRHAPQKGKVTPQSAFAGAARISVMNNKELEAYVETLKASTAPSDSPYAQVPIFPLLPNRDGMTEPKPKKDLQKLEMQRRKEPISSFENHFFHKRNWLRKAAAFKPPGDFKGQKIPLSLSPHLMERRHQLTIDDLQEIRLDVKRVTEMYKEGMALKERNRMLRLWQKLHGGQIGLKPRNNSFYHTFSTYTWSWNTRQELVTPNQLQEYDNKLYHREQSSACSDDSEVKDGTRNGKERK</sequence>
<evidence type="ECO:0000256" key="3">
    <source>
        <dbReference type="ARBA" id="ARBA00022837"/>
    </source>
</evidence>
<reference evidence="6" key="4">
    <citation type="submission" date="2025-09" db="UniProtKB">
        <authorList>
            <consortium name="Ensembl"/>
        </authorList>
    </citation>
    <scope>IDENTIFICATION</scope>
</reference>
<dbReference type="Proteomes" id="UP000007267">
    <property type="component" value="Unassembled WGS sequence"/>
</dbReference>
<dbReference type="AlphaFoldDB" id="K7FGW8"/>
<feature type="region of interest" description="Disordered" evidence="4">
    <location>
        <begin position="202"/>
        <end position="225"/>
    </location>
</feature>
<keyword evidence="3" id="KW-0106">Calcium</keyword>
<dbReference type="EMBL" id="AGCU01105011">
    <property type="status" value="NOT_ANNOTATED_CDS"/>
    <property type="molecule type" value="Genomic_DNA"/>
</dbReference>
<dbReference type="InterPro" id="IPR002048">
    <property type="entry name" value="EF_hand_dom"/>
</dbReference>